<accession>A6UNK6</accession>
<proteinExistence type="predicted"/>
<dbReference type="RefSeq" id="WP_011971982.1">
    <property type="nucleotide sequence ID" value="NC_009634.1"/>
</dbReference>
<sequence>MNIRLNYLRLENIEFINNDNFNEILTLVTEEDFKDVEIVMEFKKRWIKIINSINNSVEGIQNYDMSFFELIKSKIRTDIELNPSISTNERTKCHLELETIHCRLKKAVKQAKNRYRKKIYGRYIKIFQKQLMQHFSLKLN</sequence>
<evidence type="ECO:0000313" key="2">
    <source>
        <dbReference type="Proteomes" id="UP000001107"/>
    </source>
</evidence>
<dbReference type="GeneID" id="5324561"/>
<dbReference type="HOGENOM" id="CLU_1830631_0_0_2"/>
<dbReference type="EMBL" id="CP000742">
    <property type="protein sequence ID" value="ABR54078.1"/>
    <property type="molecule type" value="Genomic_DNA"/>
</dbReference>
<gene>
    <name evidence="1" type="ordered locus">Mevan_0167</name>
</gene>
<dbReference type="AlphaFoldDB" id="A6UNK6"/>
<keyword evidence="2" id="KW-1185">Reference proteome</keyword>
<evidence type="ECO:0000313" key="1">
    <source>
        <dbReference type="EMBL" id="ABR54078.1"/>
    </source>
</evidence>
<reference evidence="1" key="1">
    <citation type="submission" date="2007-06" db="EMBL/GenBank/DDBJ databases">
        <title>Complete sequence of Methanococcus vannielii SB.</title>
        <authorList>
            <consortium name="US DOE Joint Genome Institute"/>
            <person name="Copeland A."/>
            <person name="Lucas S."/>
            <person name="Lapidus A."/>
            <person name="Barry K."/>
            <person name="Glavina del Rio T."/>
            <person name="Dalin E."/>
            <person name="Tice H."/>
            <person name="Pitluck S."/>
            <person name="Chain P."/>
            <person name="Malfatti S."/>
            <person name="Shin M."/>
            <person name="Vergez L."/>
            <person name="Schmutz J."/>
            <person name="Larimer F."/>
            <person name="Land M."/>
            <person name="Hauser L."/>
            <person name="Kyrpides N."/>
            <person name="Anderson I."/>
            <person name="Sieprawska-Lupa M."/>
            <person name="Whitman W.B."/>
            <person name="Richardson P."/>
        </authorList>
    </citation>
    <scope>NUCLEOTIDE SEQUENCE [LARGE SCALE GENOMIC DNA]</scope>
    <source>
        <strain evidence="1">SB</strain>
    </source>
</reference>
<name>A6UNK6_METVS</name>
<protein>
    <submittedName>
        <fullName evidence="1">Uncharacterized protein</fullName>
    </submittedName>
</protein>
<dbReference type="Proteomes" id="UP000001107">
    <property type="component" value="Chromosome"/>
</dbReference>
<organism evidence="1 2">
    <name type="scientific">Methanococcus vannielii (strain ATCC 35089 / DSM 1224 / JCM 13029 / OCM 148 / SB)</name>
    <dbReference type="NCBI Taxonomy" id="406327"/>
    <lineage>
        <taxon>Archaea</taxon>
        <taxon>Methanobacteriati</taxon>
        <taxon>Methanobacteriota</taxon>
        <taxon>Methanomada group</taxon>
        <taxon>Methanococci</taxon>
        <taxon>Methanococcales</taxon>
        <taxon>Methanococcaceae</taxon>
        <taxon>Methanococcus</taxon>
    </lineage>
</organism>
<dbReference type="KEGG" id="mvn:Mevan_0167"/>